<dbReference type="RefSeq" id="YP_009949557.1">
    <property type="nucleotide sequence ID" value="NC_051581.1"/>
</dbReference>
<accession>A0A6B9L7C9</accession>
<evidence type="ECO:0000313" key="2">
    <source>
        <dbReference type="Proteomes" id="UP000463946"/>
    </source>
</evidence>
<keyword evidence="2" id="KW-1185">Reference proteome</keyword>
<evidence type="ECO:0000313" key="1">
    <source>
        <dbReference type="EMBL" id="QHB37400.1"/>
    </source>
</evidence>
<dbReference type="KEGG" id="vg:60320962"/>
<proteinExistence type="predicted"/>
<dbReference type="EMBL" id="MN813686">
    <property type="protein sequence ID" value="QHB37400.1"/>
    <property type="molecule type" value="Genomic_DNA"/>
</dbReference>
<dbReference type="GeneID" id="60320962"/>
<dbReference type="Proteomes" id="UP000463946">
    <property type="component" value="Segment"/>
</dbReference>
<reference evidence="1 2" key="1">
    <citation type="submission" date="2019-12" db="EMBL/GenBank/DDBJ databases">
        <authorList>
            <person name="Lauer M.J."/>
            <person name="Curtus N.L."/>
            <person name="Garlena R.A."/>
            <person name="Russell D.A."/>
            <person name="Pope W.H."/>
            <person name="Jacobs-Sera D."/>
            <person name="Hatfull G.F."/>
        </authorList>
    </citation>
    <scope>NUCLEOTIDE SEQUENCE [LARGE SCALE GENOMIC DNA]</scope>
</reference>
<protein>
    <submittedName>
        <fullName evidence="1">Uncharacterized protein</fullName>
    </submittedName>
</protein>
<sequence>MKFSTWIDTLADEKGLDREHRFEIETDGFWGHHSIPLGVVIDAAKSASPAEQAQIKTVLVKIDFRNGDVMHFFAHLAKGLAMAQEAAA</sequence>
<gene>
    <name evidence="1" type="primary">98</name>
    <name evidence="1" type="ORF">PBI_BIRDSNEST_98</name>
</gene>
<organism evidence="1 2">
    <name type="scientific">Mycobacterium phage BirdsNest</name>
    <dbReference type="NCBI Taxonomy" id="2686231"/>
    <lineage>
        <taxon>Viruses</taxon>
        <taxon>Duplodnaviria</taxon>
        <taxon>Heunggongvirae</taxon>
        <taxon>Uroviricota</taxon>
        <taxon>Caudoviricetes</taxon>
        <taxon>Bclasvirinae</taxon>
        <taxon>Birdsnestvirus</taxon>
        <taxon>Birdsnestvirus birdsnest</taxon>
    </lineage>
</organism>
<name>A0A6B9L7C9_9CAUD</name>